<organism evidence="1 2">
    <name type="scientific">Diphasiastrum complanatum</name>
    <name type="common">Issler's clubmoss</name>
    <name type="synonym">Lycopodium complanatum</name>
    <dbReference type="NCBI Taxonomy" id="34168"/>
    <lineage>
        <taxon>Eukaryota</taxon>
        <taxon>Viridiplantae</taxon>
        <taxon>Streptophyta</taxon>
        <taxon>Embryophyta</taxon>
        <taxon>Tracheophyta</taxon>
        <taxon>Lycopodiopsida</taxon>
        <taxon>Lycopodiales</taxon>
        <taxon>Lycopodiaceae</taxon>
        <taxon>Lycopodioideae</taxon>
        <taxon>Diphasiastrum</taxon>
    </lineage>
</organism>
<keyword evidence="2" id="KW-1185">Reference proteome</keyword>
<sequence>MLMYLAFTIPLLIPSRIPTSAFSLHHHRHLLHHHLNPLNAQGSEESTAVLAAKTADIHVPLRWKSAVALAGAEVAHCKCFQGKHPFNFTSLEESEEAEAEEEKEEEEEEEEAISVRRVQSRQSQVEAQSRKQKKSDKYIDACDSAGKLQDYSGNLIVDVDRGNDMGANVWAKFGQSINISGILSSIQVIVKDPEFLLPHVSVPDISWVNWSVLRHCGFKGVVFDKDNTLTAPYQSSVWPPLSQSLQECMQVFEGNVAILSNSAGLQQFDPDGLQAKALEASLGISVIRHRTKKPAGTAEDVVKHFGCDPSLLVMVMVLFYQSQEPERQNFYAPDIPPSKTLEDWTCLVFSCDALGIQPQVGDRCLTDVVYGNKNGLLTIHTALLSEINEPLIVNKVRKMEDKIVQWWISRGLIPPSHRLMCDKFELIKDPGCW</sequence>
<evidence type="ECO:0000313" key="2">
    <source>
        <dbReference type="Proteomes" id="UP001162992"/>
    </source>
</evidence>
<reference evidence="2" key="1">
    <citation type="journal article" date="2024" name="Proc. Natl. Acad. Sci. U.S.A.">
        <title>Extraordinary preservation of gene collinearity over three hundred million years revealed in homosporous lycophytes.</title>
        <authorList>
            <person name="Li C."/>
            <person name="Wickell D."/>
            <person name="Kuo L.Y."/>
            <person name="Chen X."/>
            <person name="Nie B."/>
            <person name="Liao X."/>
            <person name="Peng D."/>
            <person name="Ji J."/>
            <person name="Jenkins J."/>
            <person name="Williams M."/>
            <person name="Shu S."/>
            <person name="Plott C."/>
            <person name="Barry K."/>
            <person name="Rajasekar S."/>
            <person name="Grimwood J."/>
            <person name="Han X."/>
            <person name="Sun S."/>
            <person name="Hou Z."/>
            <person name="He W."/>
            <person name="Dai G."/>
            <person name="Sun C."/>
            <person name="Schmutz J."/>
            <person name="Leebens-Mack J.H."/>
            <person name="Li F.W."/>
            <person name="Wang L."/>
        </authorList>
    </citation>
    <scope>NUCLEOTIDE SEQUENCE [LARGE SCALE GENOMIC DNA]</scope>
    <source>
        <strain evidence="2">cv. PW_Plant_1</strain>
    </source>
</reference>
<evidence type="ECO:0000313" key="1">
    <source>
        <dbReference type="EMBL" id="KAJ7540766.1"/>
    </source>
</evidence>
<dbReference type="EMBL" id="CM055101">
    <property type="protein sequence ID" value="KAJ7540766.1"/>
    <property type="molecule type" value="Genomic_DNA"/>
</dbReference>
<name>A0ACC2CFJ1_DIPCM</name>
<accession>A0ACC2CFJ1</accession>
<proteinExistence type="predicted"/>
<dbReference type="Proteomes" id="UP001162992">
    <property type="component" value="Chromosome 10"/>
</dbReference>
<protein>
    <submittedName>
        <fullName evidence="1">Uncharacterized protein</fullName>
    </submittedName>
</protein>
<comment type="caution">
    <text evidence="1">The sequence shown here is derived from an EMBL/GenBank/DDBJ whole genome shotgun (WGS) entry which is preliminary data.</text>
</comment>
<gene>
    <name evidence="1" type="ORF">O6H91_10G029700</name>
</gene>